<organism evidence="6 7">
    <name type="scientific">Plasmodium falciparum FCH/4</name>
    <dbReference type="NCBI Taxonomy" id="1036724"/>
    <lineage>
        <taxon>Eukaryota</taxon>
        <taxon>Sar</taxon>
        <taxon>Alveolata</taxon>
        <taxon>Apicomplexa</taxon>
        <taxon>Aconoidasida</taxon>
        <taxon>Haemosporida</taxon>
        <taxon>Plasmodiidae</taxon>
        <taxon>Plasmodium</taxon>
        <taxon>Plasmodium (Laverania)</taxon>
    </lineage>
</organism>
<evidence type="ECO:0000313" key="7">
    <source>
        <dbReference type="Proteomes" id="UP000030656"/>
    </source>
</evidence>
<evidence type="ECO:0000256" key="5">
    <source>
        <dbReference type="SAM" id="MobiDB-lite"/>
    </source>
</evidence>
<dbReference type="Pfam" id="PF04889">
    <property type="entry name" value="Cwf_Cwc_15"/>
    <property type="match status" value="1"/>
</dbReference>
<reference evidence="6 7" key="1">
    <citation type="submission" date="2013-02" db="EMBL/GenBank/DDBJ databases">
        <title>The Genome Annotation of Plasmodium falciparum FCH/4.</title>
        <authorList>
            <consortium name="The Broad Institute Genome Sequencing Platform"/>
            <consortium name="The Broad Institute Genome Sequencing Center for Infectious Disease"/>
            <person name="Neafsey D."/>
            <person name="Hoffman S."/>
            <person name="Volkman S."/>
            <person name="Rosenthal P."/>
            <person name="Walker B."/>
            <person name="Young S.K."/>
            <person name="Zeng Q."/>
            <person name="Gargeya S."/>
            <person name="Fitzgerald M."/>
            <person name="Haas B."/>
            <person name="Abouelleil A."/>
            <person name="Allen A.W."/>
            <person name="Alvarado L."/>
            <person name="Arachchi H.M."/>
            <person name="Berlin A.M."/>
            <person name="Chapman S.B."/>
            <person name="Gainer-Dewar J."/>
            <person name="Goldberg J."/>
            <person name="Griggs A."/>
            <person name="Gujja S."/>
            <person name="Hansen M."/>
            <person name="Howarth C."/>
            <person name="Imamovic A."/>
            <person name="Ireland A."/>
            <person name="Larimer J."/>
            <person name="McCowan C."/>
            <person name="Murphy C."/>
            <person name="Pearson M."/>
            <person name="Poon T.W."/>
            <person name="Priest M."/>
            <person name="Roberts A."/>
            <person name="Saif S."/>
            <person name="Shea T."/>
            <person name="Sisk P."/>
            <person name="Sykes S."/>
            <person name="Wortman J."/>
            <person name="Nusbaum C."/>
            <person name="Birren B."/>
        </authorList>
    </citation>
    <scope>NUCLEOTIDE SEQUENCE [LARGE SCALE GENOMIC DNA]</scope>
    <source>
        <strain evidence="6 7">FCH/4</strain>
    </source>
</reference>
<dbReference type="PANTHER" id="PTHR12718">
    <property type="entry name" value="CELL CYCLE CONTROL PROTEIN CWF15"/>
    <property type="match status" value="1"/>
</dbReference>
<keyword evidence="3" id="KW-0508">mRNA splicing</keyword>
<evidence type="ECO:0008006" key="8">
    <source>
        <dbReference type="Google" id="ProtNLM"/>
    </source>
</evidence>
<feature type="compositionally biased region" description="Basic residues" evidence="5">
    <location>
        <begin position="109"/>
        <end position="135"/>
    </location>
</feature>
<keyword evidence="2" id="KW-0507">mRNA processing</keyword>
<accession>A0A024VIX4</accession>
<dbReference type="AlphaFoldDB" id="A0A024VIX4"/>
<name>A0A024VIX4_PLAFA</name>
<reference evidence="6 7" key="2">
    <citation type="submission" date="2013-02" db="EMBL/GenBank/DDBJ databases">
        <title>The Genome Sequence of Plasmodium falciparum FCH/4.</title>
        <authorList>
            <consortium name="The Broad Institute Genome Sequencing Platform"/>
            <consortium name="The Broad Institute Genome Sequencing Center for Infectious Disease"/>
            <person name="Neafsey D."/>
            <person name="Cheeseman I."/>
            <person name="Volkman S."/>
            <person name="Adams J."/>
            <person name="Walker B."/>
            <person name="Young S.K."/>
            <person name="Zeng Q."/>
            <person name="Gargeya S."/>
            <person name="Fitzgerald M."/>
            <person name="Haas B."/>
            <person name="Abouelleil A."/>
            <person name="Alvarado L."/>
            <person name="Arachchi H.M."/>
            <person name="Berlin A.M."/>
            <person name="Chapman S.B."/>
            <person name="Dewar J."/>
            <person name="Goldberg J."/>
            <person name="Griggs A."/>
            <person name="Gujja S."/>
            <person name="Hansen M."/>
            <person name="Howarth C."/>
            <person name="Imamovic A."/>
            <person name="Larimer J."/>
            <person name="McCowan C."/>
            <person name="Murphy C."/>
            <person name="Neiman D."/>
            <person name="Pearson M."/>
            <person name="Priest M."/>
            <person name="Roberts A."/>
            <person name="Saif S."/>
            <person name="Shea T."/>
            <person name="Sisk P."/>
            <person name="Sykes S."/>
            <person name="Wortman J."/>
            <person name="Nusbaum C."/>
            <person name="Birren B."/>
        </authorList>
    </citation>
    <scope>NUCLEOTIDE SEQUENCE [LARGE SCALE GENOMIC DNA]</scope>
    <source>
        <strain evidence="6 7">FCH/4</strain>
    </source>
</reference>
<feature type="region of interest" description="Disordered" evidence="5">
    <location>
        <begin position="89"/>
        <end position="210"/>
    </location>
</feature>
<evidence type="ECO:0000256" key="3">
    <source>
        <dbReference type="ARBA" id="ARBA00023187"/>
    </source>
</evidence>
<feature type="compositionally biased region" description="Basic and acidic residues" evidence="5">
    <location>
        <begin position="136"/>
        <end position="148"/>
    </location>
</feature>
<evidence type="ECO:0000256" key="2">
    <source>
        <dbReference type="ARBA" id="ARBA00022664"/>
    </source>
</evidence>
<dbReference type="OrthoDB" id="30179at2759"/>
<gene>
    <name evidence="6" type="ORF">PFFCH_04069</name>
</gene>
<sequence>MTTAHRPTWYNAIGGDNQGGNRKVSQTLKVCSRDLPGHLKMKTRDLSDYVEDKNMIKNNLIQLENKNNKETSKGNKLLAIENIKKLTNHDFKNPFPEDEDDIIGDEWKKKSHKKNKKKKKLKMKNKRNVKKRKVKHDMSEDEMSHDMNDYNSSDNNSSDNNSSDNNSSDNNSSDNNSSDNNSSDYNSSDNNSSDDDESDEEEKELLRELENLKRERMEKLKKEKEEQELLKKKKNNVLTNNPLINLEDSSDNDEVSTKKRKWTDDAIFRNTCEKKEKKTPSYINDTVRSAFHKKFLFKYIH</sequence>
<comment type="similarity">
    <text evidence="1">Belongs to the CWC15 family.</text>
</comment>
<feature type="compositionally biased region" description="Acidic residues" evidence="5">
    <location>
        <begin position="192"/>
        <end position="203"/>
    </location>
</feature>
<proteinExistence type="inferred from homology"/>
<protein>
    <recommendedName>
        <fullName evidence="8">Pre-mRNA-splicing factor CWC15</fullName>
    </recommendedName>
</protein>
<feature type="region of interest" description="Disordered" evidence="5">
    <location>
        <begin position="231"/>
        <end position="258"/>
    </location>
</feature>
<feature type="compositionally biased region" description="Low complexity" evidence="5">
    <location>
        <begin position="149"/>
        <end position="191"/>
    </location>
</feature>
<dbReference type="GO" id="GO:0003723">
    <property type="term" value="F:RNA binding"/>
    <property type="evidence" value="ECO:0007669"/>
    <property type="project" value="TreeGrafter"/>
</dbReference>
<evidence type="ECO:0000256" key="4">
    <source>
        <dbReference type="SAM" id="Coils"/>
    </source>
</evidence>
<feature type="coiled-coil region" evidence="4">
    <location>
        <begin position="46"/>
        <end position="73"/>
    </location>
</feature>
<dbReference type="GO" id="GO:0071013">
    <property type="term" value="C:catalytic step 2 spliceosome"/>
    <property type="evidence" value="ECO:0007669"/>
    <property type="project" value="TreeGrafter"/>
</dbReference>
<feature type="region of interest" description="Disordered" evidence="5">
    <location>
        <begin position="1"/>
        <end position="23"/>
    </location>
</feature>
<dbReference type="EMBL" id="KI928024">
    <property type="protein sequence ID" value="ETW28437.1"/>
    <property type="molecule type" value="Genomic_DNA"/>
</dbReference>
<keyword evidence="4" id="KW-0175">Coiled coil</keyword>
<evidence type="ECO:0000256" key="1">
    <source>
        <dbReference type="ARBA" id="ARBA00006644"/>
    </source>
</evidence>
<dbReference type="GO" id="GO:0045292">
    <property type="term" value="P:mRNA cis splicing, via spliceosome"/>
    <property type="evidence" value="ECO:0007669"/>
    <property type="project" value="TreeGrafter"/>
</dbReference>
<dbReference type="Proteomes" id="UP000030656">
    <property type="component" value="Unassembled WGS sequence"/>
</dbReference>
<dbReference type="InterPro" id="IPR006973">
    <property type="entry name" value="Cwf_Cwc_15"/>
</dbReference>
<evidence type="ECO:0000313" key="6">
    <source>
        <dbReference type="EMBL" id="ETW28437.1"/>
    </source>
</evidence>
<dbReference type="PANTHER" id="PTHR12718:SF2">
    <property type="entry name" value="SPLICEOSOME-ASSOCIATED PROTEIN CWC15 HOMOLOG"/>
    <property type="match status" value="1"/>
</dbReference>